<gene>
    <name evidence="3" type="primary">LOC114432470</name>
</gene>
<dbReference type="GeneID" id="114432470"/>
<protein>
    <submittedName>
        <fullName evidence="3">C-type mannose receptor 2</fullName>
    </submittedName>
</protein>
<dbReference type="RefSeq" id="XP_028256300.1">
    <property type="nucleotide sequence ID" value="XM_028400499.1"/>
</dbReference>
<feature type="domain" description="C-type lectin" evidence="1">
    <location>
        <begin position="21"/>
        <end position="79"/>
    </location>
</feature>
<dbReference type="CDD" id="cd00037">
    <property type="entry name" value="CLECT"/>
    <property type="match status" value="1"/>
</dbReference>
<feature type="domain" description="C-type lectin" evidence="1">
    <location>
        <begin position="79"/>
        <end position="158"/>
    </location>
</feature>
<dbReference type="Pfam" id="PF00059">
    <property type="entry name" value="Lectin_C"/>
    <property type="match status" value="3"/>
</dbReference>
<sequence length="281" mass="33300">MSLTQAVRVTLYFVLLSAWKVWLGLRRTRPEITTWSDSAPYTFSNSTKRDHDEWQWCEAIEKGTWKAYKCSEKLDFMCSAGNTYRVIEGEKKNWCQAQQYCRTHFSDLASIRNETENQRVIETGGNKTFWIGLMHDQWQWENGTCSTYRNWNEQEENCTVRIIAVNESYTWERALAYCEKNHTGLLWIRDEHDRDAVAQHLNFTDVPGPFWIGLRQSSLFGFWIWKDRVVTYSNWKDGKTPEPPMSQLCAVIKKENNTWTDENCFLKHHFLCEEEVSFNPT</sequence>
<dbReference type="SUPFAM" id="SSF56436">
    <property type="entry name" value="C-type lectin-like"/>
    <property type="match status" value="3"/>
</dbReference>
<dbReference type="InterPro" id="IPR016186">
    <property type="entry name" value="C-type_lectin-like/link_sf"/>
</dbReference>
<dbReference type="AlphaFoldDB" id="A0A6P7HL03"/>
<keyword evidence="2" id="KW-1185">Reference proteome</keyword>
<dbReference type="PANTHER" id="PTHR45784">
    <property type="entry name" value="C-TYPE LECTIN DOMAIN FAMILY 20 MEMBER A-RELATED"/>
    <property type="match status" value="1"/>
</dbReference>
<proteinExistence type="predicted"/>
<evidence type="ECO:0000313" key="2">
    <source>
        <dbReference type="Proteomes" id="UP000515145"/>
    </source>
</evidence>
<evidence type="ECO:0000259" key="1">
    <source>
        <dbReference type="PROSITE" id="PS50041"/>
    </source>
</evidence>
<dbReference type="OrthoDB" id="8950604at2759"/>
<dbReference type="Proteomes" id="UP000515145">
    <property type="component" value="Chromosome 2"/>
</dbReference>
<dbReference type="PROSITE" id="PS50041">
    <property type="entry name" value="C_TYPE_LECTIN_2"/>
    <property type="match status" value="3"/>
</dbReference>
<dbReference type="PANTHER" id="PTHR45784:SF3">
    <property type="entry name" value="C-TYPE LECTIN DOMAIN FAMILY 4 MEMBER K-LIKE-RELATED"/>
    <property type="match status" value="1"/>
</dbReference>
<dbReference type="Gene3D" id="3.10.100.10">
    <property type="entry name" value="Mannose-Binding Protein A, subunit A"/>
    <property type="match status" value="3"/>
</dbReference>
<keyword evidence="3" id="KW-0675">Receptor</keyword>
<dbReference type="InterPro" id="IPR016187">
    <property type="entry name" value="CTDL_fold"/>
</dbReference>
<dbReference type="InterPro" id="IPR001304">
    <property type="entry name" value="C-type_lectin-like"/>
</dbReference>
<dbReference type="InParanoid" id="A0A6P7HL03"/>
<dbReference type="SMART" id="SM00034">
    <property type="entry name" value="CLECT"/>
    <property type="match status" value="2"/>
</dbReference>
<reference evidence="3" key="1">
    <citation type="submission" date="2025-08" db="UniProtKB">
        <authorList>
            <consortium name="RefSeq"/>
        </authorList>
    </citation>
    <scope>IDENTIFICATION</scope>
</reference>
<name>A0A6P7HL03_9TELE</name>
<evidence type="ECO:0000313" key="3">
    <source>
        <dbReference type="RefSeq" id="XP_028256300.1"/>
    </source>
</evidence>
<accession>A0A6P7HL03</accession>
<organism evidence="2 3">
    <name type="scientific">Parambassis ranga</name>
    <name type="common">Indian glassy fish</name>
    <dbReference type="NCBI Taxonomy" id="210632"/>
    <lineage>
        <taxon>Eukaryota</taxon>
        <taxon>Metazoa</taxon>
        <taxon>Chordata</taxon>
        <taxon>Craniata</taxon>
        <taxon>Vertebrata</taxon>
        <taxon>Euteleostomi</taxon>
        <taxon>Actinopterygii</taxon>
        <taxon>Neopterygii</taxon>
        <taxon>Teleostei</taxon>
        <taxon>Neoteleostei</taxon>
        <taxon>Acanthomorphata</taxon>
        <taxon>Ovalentaria</taxon>
        <taxon>Ambassidae</taxon>
        <taxon>Parambassis</taxon>
    </lineage>
</organism>
<feature type="domain" description="C-type lectin" evidence="1">
    <location>
        <begin position="167"/>
        <end position="273"/>
    </location>
</feature>